<evidence type="ECO:0000259" key="5">
    <source>
        <dbReference type="SMART" id="SM00043"/>
    </source>
</evidence>
<accession>A0AAD5ZH40</accession>
<protein>
    <recommendedName>
        <fullName evidence="5">Cystatin domain-containing protein</fullName>
    </recommendedName>
</protein>
<reference evidence="6 7" key="1">
    <citation type="journal article" date="2022" name="Cell">
        <title>Repeat-based holocentromeres influence genome architecture and karyotype evolution.</title>
        <authorList>
            <person name="Hofstatter P.G."/>
            <person name="Thangavel G."/>
            <person name="Lux T."/>
            <person name="Neumann P."/>
            <person name="Vondrak T."/>
            <person name="Novak P."/>
            <person name="Zhang M."/>
            <person name="Costa L."/>
            <person name="Castellani M."/>
            <person name="Scott A."/>
            <person name="Toegelov H."/>
            <person name="Fuchs J."/>
            <person name="Mata-Sucre Y."/>
            <person name="Dias Y."/>
            <person name="Vanzela A.L.L."/>
            <person name="Huettel B."/>
            <person name="Almeida C.C.S."/>
            <person name="Simkova H."/>
            <person name="Souza G."/>
            <person name="Pedrosa-Harand A."/>
            <person name="Macas J."/>
            <person name="Mayer K.F.X."/>
            <person name="Houben A."/>
            <person name="Marques A."/>
        </authorList>
    </citation>
    <scope>NUCLEOTIDE SEQUENCE [LARGE SCALE GENOMIC DNA]</scope>
    <source>
        <strain evidence="6">RhyTen1mFocal</strain>
    </source>
</reference>
<comment type="similarity">
    <text evidence="1">Belongs to the cystatin family. Phytocystatin subfamily.</text>
</comment>
<dbReference type="InterPro" id="IPR018073">
    <property type="entry name" value="Prot_inh_cystat_CS"/>
</dbReference>
<dbReference type="PANTHER" id="PTHR47364:SF2">
    <property type="entry name" value="CYSTEINE PROTEINASE INHIBITOR 5"/>
    <property type="match status" value="1"/>
</dbReference>
<dbReference type="EMBL" id="JAMRDG010000001">
    <property type="protein sequence ID" value="KAJ3697804.1"/>
    <property type="molecule type" value="Genomic_DNA"/>
</dbReference>
<dbReference type="Proteomes" id="UP001210211">
    <property type="component" value="Unassembled WGS sequence"/>
</dbReference>
<keyword evidence="4" id="KW-0732">Signal</keyword>
<organism evidence="6 7">
    <name type="scientific">Rhynchospora tenuis</name>
    <dbReference type="NCBI Taxonomy" id="198213"/>
    <lineage>
        <taxon>Eukaryota</taxon>
        <taxon>Viridiplantae</taxon>
        <taxon>Streptophyta</taxon>
        <taxon>Embryophyta</taxon>
        <taxon>Tracheophyta</taxon>
        <taxon>Spermatophyta</taxon>
        <taxon>Magnoliopsida</taxon>
        <taxon>Liliopsida</taxon>
        <taxon>Poales</taxon>
        <taxon>Cyperaceae</taxon>
        <taxon>Cyperoideae</taxon>
        <taxon>Rhynchosporeae</taxon>
        <taxon>Rhynchospora</taxon>
    </lineage>
</organism>
<gene>
    <name evidence="6" type="ORF">LUZ61_001509</name>
</gene>
<dbReference type="PANTHER" id="PTHR47364">
    <property type="entry name" value="CYSTEINE PROTEINASE INHIBITOR 5"/>
    <property type="match status" value="1"/>
</dbReference>
<evidence type="ECO:0000256" key="1">
    <source>
        <dbReference type="ARBA" id="ARBA00007233"/>
    </source>
</evidence>
<evidence type="ECO:0000313" key="7">
    <source>
        <dbReference type="Proteomes" id="UP001210211"/>
    </source>
</evidence>
<feature type="domain" description="Cystatin" evidence="5">
    <location>
        <begin position="26"/>
        <end position="116"/>
    </location>
</feature>
<evidence type="ECO:0000256" key="2">
    <source>
        <dbReference type="ARBA" id="ARBA00022690"/>
    </source>
</evidence>
<name>A0AAD5ZH40_9POAL</name>
<dbReference type="SMART" id="SM00043">
    <property type="entry name" value="CY"/>
    <property type="match status" value="1"/>
</dbReference>
<evidence type="ECO:0000313" key="6">
    <source>
        <dbReference type="EMBL" id="KAJ3697804.1"/>
    </source>
</evidence>
<dbReference type="SUPFAM" id="SSF54403">
    <property type="entry name" value="Cystatin/monellin"/>
    <property type="match status" value="1"/>
</dbReference>
<sequence length="116" mass="12997">MRMFLILLPLLLISLSFQFHVTTSQVAVGGWYPIKNITDSDVQELGSYAVSEHNRQSGDNLEFHQVVSGETQVVGGVNYRLVIEAGDAEGNEGLFQAVVYERAWEGYRELTSFKQV</sequence>
<keyword evidence="2" id="KW-0646">Protease inhibitor</keyword>
<dbReference type="Gene3D" id="3.10.450.10">
    <property type="match status" value="1"/>
</dbReference>
<evidence type="ECO:0000256" key="3">
    <source>
        <dbReference type="ARBA" id="ARBA00022704"/>
    </source>
</evidence>
<dbReference type="InterPro" id="IPR046350">
    <property type="entry name" value="Cystatin_sf"/>
</dbReference>
<dbReference type="GO" id="GO:0004869">
    <property type="term" value="F:cysteine-type endopeptidase inhibitor activity"/>
    <property type="evidence" value="ECO:0007669"/>
    <property type="project" value="UniProtKB-KW"/>
</dbReference>
<dbReference type="AlphaFoldDB" id="A0AAD5ZH40"/>
<evidence type="ECO:0000256" key="4">
    <source>
        <dbReference type="SAM" id="SignalP"/>
    </source>
</evidence>
<keyword evidence="3" id="KW-0789">Thiol protease inhibitor</keyword>
<proteinExistence type="inferred from homology"/>
<comment type="caution">
    <text evidence="6">The sequence shown here is derived from an EMBL/GenBank/DDBJ whole genome shotgun (WGS) entry which is preliminary data.</text>
</comment>
<dbReference type="CDD" id="cd00042">
    <property type="entry name" value="CY"/>
    <property type="match status" value="1"/>
</dbReference>
<dbReference type="PROSITE" id="PS00287">
    <property type="entry name" value="CYSTATIN"/>
    <property type="match status" value="1"/>
</dbReference>
<feature type="chain" id="PRO_5042024569" description="Cystatin domain-containing protein" evidence="4">
    <location>
        <begin position="19"/>
        <end position="116"/>
    </location>
</feature>
<feature type="signal peptide" evidence="4">
    <location>
        <begin position="1"/>
        <end position="18"/>
    </location>
</feature>
<dbReference type="InterPro" id="IPR000010">
    <property type="entry name" value="Cystatin_dom"/>
</dbReference>
<dbReference type="Pfam" id="PF16845">
    <property type="entry name" value="SQAPI"/>
    <property type="match status" value="1"/>
</dbReference>
<keyword evidence="7" id="KW-1185">Reference proteome</keyword>